<gene>
    <name evidence="6" type="ORF">ACFP1K_28355</name>
</gene>
<feature type="domain" description="Radical SAM core" evidence="5">
    <location>
        <begin position="61"/>
        <end position="298"/>
    </location>
</feature>
<dbReference type="Proteomes" id="UP001596137">
    <property type="component" value="Unassembled WGS sequence"/>
</dbReference>
<dbReference type="SFLD" id="SFLDS00029">
    <property type="entry name" value="Radical_SAM"/>
    <property type="match status" value="1"/>
</dbReference>
<organism evidence="6 7">
    <name type="scientific">Sphaerisporangium aureirubrum</name>
    <dbReference type="NCBI Taxonomy" id="1544736"/>
    <lineage>
        <taxon>Bacteria</taxon>
        <taxon>Bacillati</taxon>
        <taxon>Actinomycetota</taxon>
        <taxon>Actinomycetes</taxon>
        <taxon>Streptosporangiales</taxon>
        <taxon>Streptosporangiaceae</taxon>
        <taxon>Sphaerisporangium</taxon>
    </lineage>
</organism>
<protein>
    <submittedName>
        <fullName evidence="6">Radical SAM protein</fullName>
    </submittedName>
</protein>
<evidence type="ECO:0000313" key="6">
    <source>
        <dbReference type="EMBL" id="MFC6085106.1"/>
    </source>
</evidence>
<dbReference type="RefSeq" id="WP_380758888.1">
    <property type="nucleotide sequence ID" value="NZ_JBHSRF010000055.1"/>
</dbReference>
<dbReference type="InterPro" id="IPR023867">
    <property type="entry name" value="Sulphatase_maturase_rSAM"/>
</dbReference>
<dbReference type="PANTHER" id="PTHR43273:SF8">
    <property type="entry name" value="RADICAL SAM DOMAIN PROTEIN"/>
    <property type="match status" value="1"/>
</dbReference>
<evidence type="ECO:0000313" key="7">
    <source>
        <dbReference type="Proteomes" id="UP001596137"/>
    </source>
</evidence>
<dbReference type="CDD" id="cd01335">
    <property type="entry name" value="Radical_SAM"/>
    <property type="match status" value="1"/>
</dbReference>
<dbReference type="SUPFAM" id="SSF102114">
    <property type="entry name" value="Radical SAM enzymes"/>
    <property type="match status" value="1"/>
</dbReference>
<comment type="caution">
    <text evidence="6">The sequence shown here is derived from an EMBL/GenBank/DDBJ whole genome shotgun (WGS) entry which is preliminary data.</text>
</comment>
<dbReference type="Pfam" id="PF04055">
    <property type="entry name" value="Radical_SAM"/>
    <property type="match status" value="1"/>
</dbReference>
<evidence type="ECO:0000256" key="3">
    <source>
        <dbReference type="ARBA" id="ARBA00023004"/>
    </source>
</evidence>
<evidence type="ECO:0000256" key="1">
    <source>
        <dbReference type="ARBA" id="ARBA00022691"/>
    </source>
</evidence>
<keyword evidence="4" id="KW-0411">Iron-sulfur</keyword>
<evidence type="ECO:0000259" key="5">
    <source>
        <dbReference type="PROSITE" id="PS51918"/>
    </source>
</evidence>
<dbReference type="InterPro" id="IPR058240">
    <property type="entry name" value="rSAM_sf"/>
</dbReference>
<evidence type="ECO:0000256" key="4">
    <source>
        <dbReference type="ARBA" id="ARBA00023014"/>
    </source>
</evidence>
<dbReference type="InterPro" id="IPR007197">
    <property type="entry name" value="rSAM"/>
</dbReference>
<name>A0ABW1NPG3_9ACTN</name>
<keyword evidence="1" id="KW-0949">S-adenosyl-L-methionine</keyword>
<keyword evidence="2" id="KW-0479">Metal-binding</keyword>
<dbReference type="Gene3D" id="3.20.20.70">
    <property type="entry name" value="Aldolase class I"/>
    <property type="match status" value="1"/>
</dbReference>
<accession>A0ABW1NPG3</accession>
<proteinExistence type="predicted"/>
<dbReference type="PROSITE" id="PS51918">
    <property type="entry name" value="RADICAL_SAM"/>
    <property type="match status" value="1"/>
</dbReference>
<evidence type="ECO:0000256" key="2">
    <source>
        <dbReference type="ARBA" id="ARBA00022723"/>
    </source>
</evidence>
<dbReference type="PANTHER" id="PTHR43273">
    <property type="entry name" value="ANAEROBIC SULFATASE-MATURATING ENZYME HOMOLOG ASLB-RELATED"/>
    <property type="match status" value="1"/>
</dbReference>
<dbReference type="EMBL" id="JBHSRF010000055">
    <property type="protein sequence ID" value="MFC6085106.1"/>
    <property type="molecule type" value="Genomic_DNA"/>
</dbReference>
<reference evidence="7" key="1">
    <citation type="journal article" date="2019" name="Int. J. Syst. Evol. Microbiol.">
        <title>The Global Catalogue of Microorganisms (GCM) 10K type strain sequencing project: providing services to taxonomists for standard genome sequencing and annotation.</title>
        <authorList>
            <consortium name="The Broad Institute Genomics Platform"/>
            <consortium name="The Broad Institute Genome Sequencing Center for Infectious Disease"/>
            <person name="Wu L."/>
            <person name="Ma J."/>
        </authorList>
    </citation>
    <scope>NUCLEOTIDE SEQUENCE [LARGE SCALE GENOMIC DNA]</scope>
    <source>
        <strain evidence="7">JCM 30346</strain>
    </source>
</reference>
<sequence>MNRGRHRGVEARPRVLRGEHGWWFLGPGGVARLKDGHLTPDLTLRPAAERSLRERGLFDLPAYRTYSLTVLTSTNCNLGCAYCFQNVEQDTSGANRPPRIGYSRLTSGTITSVLEFAARRMAEGGMSGLGVMLFGGEPLLNPRGCRELLARAADYGLCWASMTSNGTLLTPALARQLSDLGLRDVQVTFDGDRDEHDAIRVRRTGGGTFDDIVRNMAAVTEATPLRWGLRVNVSHHNHEGIDDLVERLGAALDPSRCAIYFARVGDVGIGYGNDLEFSGDMAASFIRWQRRALELGFSVPRPRTIDPCQACSYADGKYGAVVNADGTLSSCWETAGKPGYQVGTVRDGYLPRERTEGKWISCEEFYEYAEDLSALTRFQDTVDAALLDYLSATGRLGK</sequence>
<keyword evidence="3" id="KW-0408">Iron</keyword>
<dbReference type="SFLD" id="SFLDG01067">
    <property type="entry name" value="SPASM/twitch_domain_containing"/>
    <property type="match status" value="1"/>
</dbReference>
<dbReference type="InterPro" id="IPR013785">
    <property type="entry name" value="Aldolase_TIM"/>
</dbReference>
<keyword evidence="7" id="KW-1185">Reference proteome</keyword>